<evidence type="ECO:0000256" key="17">
    <source>
        <dbReference type="ARBA" id="ARBA00023180"/>
    </source>
</evidence>
<dbReference type="UCSC" id="D2013.8a.1">
    <property type="organism name" value="c. elegans"/>
</dbReference>
<dbReference type="AlphaFoldDB" id="Q18968"/>
<keyword evidence="10" id="KW-0256">Endoplasmic reticulum</keyword>
<evidence type="ECO:0000256" key="15">
    <source>
        <dbReference type="ARBA" id="ARBA00023136"/>
    </source>
</evidence>
<evidence type="ECO:0000256" key="9">
    <source>
        <dbReference type="ARBA" id="ARBA00022737"/>
    </source>
</evidence>
<dbReference type="GO" id="GO:0045540">
    <property type="term" value="P:regulation of cholesterol biosynthetic process"/>
    <property type="evidence" value="ECO:0000318"/>
    <property type="project" value="GO_Central"/>
</dbReference>
<keyword evidence="13" id="KW-0443">Lipid metabolism</keyword>
<dbReference type="CTD" id="174479"/>
<evidence type="ECO:0000256" key="16">
    <source>
        <dbReference type="ARBA" id="ARBA00023166"/>
    </source>
</evidence>
<feature type="transmembrane region" description="Helical" evidence="21">
    <location>
        <begin position="535"/>
        <end position="556"/>
    </location>
</feature>
<dbReference type="InterPro" id="IPR030225">
    <property type="entry name" value="SCAP"/>
</dbReference>
<dbReference type="KEGG" id="cel:CELE_D2013.8"/>
<organism evidence="23 24">
    <name type="scientific">Caenorhabditis elegans</name>
    <dbReference type="NCBI Taxonomy" id="6239"/>
    <lineage>
        <taxon>Eukaryota</taxon>
        <taxon>Metazoa</taxon>
        <taxon>Ecdysozoa</taxon>
        <taxon>Nematoda</taxon>
        <taxon>Chromadorea</taxon>
        <taxon>Rhabditida</taxon>
        <taxon>Rhabditina</taxon>
        <taxon>Rhabditomorpha</taxon>
        <taxon>Rhabditoidea</taxon>
        <taxon>Rhabditidae</taxon>
        <taxon>Peloderinae</taxon>
        <taxon>Caenorhabditis</taxon>
    </lineage>
</organism>
<evidence type="ECO:0000256" key="20">
    <source>
        <dbReference type="PROSITE-ProRule" id="PRU00221"/>
    </source>
</evidence>
<keyword evidence="8 21" id="KW-0812">Transmembrane</keyword>
<keyword evidence="16" id="KW-1207">Sterol metabolism</keyword>
<dbReference type="STRING" id="6239.D2013.8a.1"/>
<dbReference type="GO" id="GO:0000139">
    <property type="term" value="C:Golgi membrane"/>
    <property type="evidence" value="ECO:0007669"/>
    <property type="project" value="UniProtKB-SubCell"/>
</dbReference>
<keyword evidence="14" id="KW-0446">Lipid-binding</keyword>
<evidence type="ECO:0000313" key="25">
    <source>
        <dbReference type="WormBase" id="D2013.8a"/>
    </source>
</evidence>
<dbReference type="GO" id="GO:0005789">
    <property type="term" value="C:endoplasmic reticulum membrane"/>
    <property type="evidence" value="ECO:0000318"/>
    <property type="project" value="GO_Central"/>
</dbReference>
<keyword evidence="6" id="KW-0153">Cholesterol metabolism</keyword>
<dbReference type="PIR" id="T20342">
    <property type="entry name" value="T20342"/>
</dbReference>
<proteinExistence type="evidence at protein level"/>
<comment type="function">
    <text evidence="19">Escort protein required for cholesterol as well as lipid homeostasis. Regulates export of the SCAP-SREBP complex from the endoplasmic reticulum to the Golgi upon low cholesterol, thereby regulating the processing of sterol regulatory element-binding proteins (SREBPs) SREBF1/SREBP1 and SREBF2/SREBP2. At high sterol concentrations, formation of a ternary complex with INSIG (INSIG1 or INSIG2) leads to mask the ER export signal in SCAP, promoting retention of the complex in the endoplasmic reticulum. Low sterol concentrations trigger release of INSIG, a conformational change in the SSD domain of SCAP, unmasking of the ER export signal, promoting recruitment into COPII-coated vesicles and transport of the SCAP-SREBP to the Golgi: in the Golgi, SREBPs are then processed, releasing the transcription factor fragment of SREBPs from the membrane, its import into the nucleus and up-regulation of LDLR, INSIG1 and the mevalonate pathway. Binds cholesterol via its SSD domain.</text>
</comment>
<evidence type="ECO:0000256" key="3">
    <source>
        <dbReference type="ARBA" id="ARBA00004653"/>
    </source>
</evidence>
<dbReference type="SUPFAM" id="SSF50978">
    <property type="entry name" value="WD40 repeat-like"/>
    <property type="match status" value="1"/>
</dbReference>
<dbReference type="InterPro" id="IPR015943">
    <property type="entry name" value="WD40/YVTN_repeat-like_dom_sf"/>
</dbReference>
<dbReference type="PhylomeDB" id="Q18968"/>
<comment type="subcellular location">
    <subcellularLocation>
        <location evidence="2">Cytoplasmic vesicle</location>
        <location evidence="2">COPII-coated vesicle membrane</location>
        <topology evidence="2">Multi-pass membrane protein</topology>
    </subcellularLocation>
    <subcellularLocation>
        <location evidence="1">Endoplasmic reticulum membrane</location>
        <topology evidence="1">Multi-pass membrane protein</topology>
    </subcellularLocation>
    <subcellularLocation>
        <location evidence="3">Golgi apparatus membrane</location>
        <topology evidence="3">Multi-pass membrane protein</topology>
    </subcellularLocation>
</comment>
<evidence type="ECO:0000256" key="5">
    <source>
        <dbReference type="ARBA" id="ARBA00019541"/>
    </source>
</evidence>
<dbReference type="FunCoup" id="Q18968">
    <property type="interactions" value="1752"/>
</dbReference>
<keyword evidence="12" id="KW-0333">Golgi apparatus</keyword>
<comment type="similarity">
    <text evidence="4">Belongs to the WD repeat SCAP family.</text>
</comment>
<dbReference type="HOGENOM" id="CLU_006510_0_0_1"/>
<feature type="transmembrane region" description="Helical" evidence="21">
    <location>
        <begin position="272"/>
        <end position="288"/>
    </location>
</feature>
<dbReference type="eggNOG" id="KOG1933">
    <property type="taxonomic scope" value="Eukaryota"/>
</dbReference>
<name>Q18968_CAEEL</name>
<dbReference type="ExpressionAtlas" id="Q18968">
    <property type="expression patterns" value="baseline and differential"/>
</dbReference>
<dbReference type="PROSITE" id="PS50156">
    <property type="entry name" value="SSD"/>
    <property type="match status" value="1"/>
</dbReference>
<dbReference type="Pfam" id="PF24006">
    <property type="entry name" value="SCAP_N"/>
    <property type="match status" value="1"/>
</dbReference>
<keyword evidence="7 20" id="KW-0853">WD repeat</keyword>
<dbReference type="RefSeq" id="NP_001022051.1">
    <property type="nucleotide sequence ID" value="NM_001026880.6"/>
</dbReference>
<keyword evidence="9" id="KW-0677">Repeat</keyword>
<dbReference type="InterPro" id="IPR036322">
    <property type="entry name" value="WD40_repeat_dom_sf"/>
</dbReference>
<feature type="transmembrane region" description="Helical" evidence="21">
    <location>
        <begin position="300"/>
        <end position="326"/>
    </location>
</feature>
<dbReference type="SMART" id="SM00320">
    <property type="entry name" value="WD40"/>
    <property type="match status" value="4"/>
</dbReference>
<keyword evidence="11 21" id="KW-1133">Transmembrane helix</keyword>
<evidence type="ECO:0000259" key="22">
    <source>
        <dbReference type="PROSITE" id="PS50156"/>
    </source>
</evidence>
<evidence type="ECO:0000256" key="21">
    <source>
        <dbReference type="SAM" id="Phobius"/>
    </source>
</evidence>
<evidence type="ECO:0000256" key="4">
    <source>
        <dbReference type="ARBA" id="ARBA00007410"/>
    </source>
</evidence>
<keyword evidence="18" id="KW-0753">Steroid metabolism</keyword>
<feature type="transmembrane region" description="Helical" evidence="21">
    <location>
        <begin position="338"/>
        <end position="358"/>
    </location>
</feature>
<dbReference type="InParanoid" id="Q18968"/>
<evidence type="ECO:0000256" key="19">
    <source>
        <dbReference type="ARBA" id="ARBA00045958"/>
    </source>
</evidence>
<dbReference type="SMR" id="Q18968"/>
<evidence type="ECO:0000256" key="11">
    <source>
        <dbReference type="ARBA" id="ARBA00022989"/>
    </source>
</evidence>
<evidence type="ECO:0000256" key="14">
    <source>
        <dbReference type="ARBA" id="ARBA00023121"/>
    </source>
</evidence>
<dbReference type="Pfam" id="PF00400">
    <property type="entry name" value="WD40"/>
    <property type="match status" value="2"/>
</dbReference>
<dbReference type="GO" id="GO:0032934">
    <property type="term" value="F:sterol binding"/>
    <property type="evidence" value="ECO:0007669"/>
    <property type="project" value="InterPro"/>
</dbReference>
<dbReference type="OMA" id="IMKQYNV"/>
<dbReference type="InterPro" id="IPR000731">
    <property type="entry name" value="SSD"/>
</dbReference>
<evidence type="ECO:0000256" key="13">
    <source>
        <dbReference type="ARBA" id="ARBA00023098"/>
    </source>
</evidence>
<keyword evidence="26" id="KW-1267">Proteomics identification</keyword>
<dbReference type="InterPro" id="IPR001680">
    <property type="entry name" value="WD40_rpt"/>
</dbReference>
<evidence type="ECO:0000256" key="10">
    <source>
        <dbReference type="ARBA" id="ARBA00022824"/>
    </source>
</evidence>
<keyword evidence="24" id="KW-1185">Reference proteome</keyword>
<evidence type="ECO:0000256" key="1">
    <source>
        <dbReference type="ARBA" id="ARBA00004477"/>
    </source>
</evidence>
<dbReference type="GO" id="GO:0032933">
    <property type="term" value="P:SREBP signaling pathway"/>
    <property type="evidence" value="ECO:0007669"/>
    <property type="project" value="InterPro"/>
</dbReference>
<dbReference type="GO" id="GO:0008203">
    <property type="term" value="P:cholesterol metabolic process"/>
    <property type="evidence" value="ECO:0007669"/>
    <property type="project" value="UniProtKB-KW"/>
</dbReference>
<dbReference type="PeptideAtlas" id="Q18968"/>
<dbReference type="WormBase" id="D2013.8a">
    <property type="protein sequence ID" value="CE32616"/>
    <property type="gene ID" value="WBGene00004744"/>
    <property type="gene designation" value="scp-1"/>
</dbReference>
<keyword evidence="17" id="KW-0325">Glycoprotein</keyword>
<dbReference type="AGR" id="WB:WBGene00004744"/>
<evidence type="ECO:0000256" key="2">
    <source>
        <dbReference type="ARBA" id="ARBA00004557"/>
    </source>
</evidence>
<feature type="repeat" description="WD" evidence="20">
    <location>
        <begin position="874"/>
        <end position="904"/>
    </location>
</feature>
<dbReference type="Gene3D" id="2.130.10.10">
    <property type="entry name" value="YVTN repeat-like/Quinoprotein amine dehydrogenase"/>
    <property type="match status" value="2"/>
</dbReference>
<evidence type="ECO:0007829" key="26">
    <source>
        <dbReference type="PeptideAtlas" id="Q18968"/>
    </source>
</evidence>
<dbReference type="EMBL" id="BX284602">
    <property type="protein sequence ID" value="CAA87777.2"/>
    <property type="molecule type" value="Genomic_DNA"/>
</dbReference>
<evidence type="ECO:0000256" key="12">
    <source>
        <dbReference type="ARBA" id="ARBA00023034"/>
    </source>
</evidence>
<feature type="repeat" description="WD" evidence="20">
    <location>
        <begin position="918"/>
        <end position="959"/>
    </location>
</feature>
<dbReference type="InterPro" id="IPR053958">
    <property type="entry name" value="HMGCR/SNAP/NPC1-like_SSD"/>
</dbReference>
<dbReference type="InterPro" id="IPR057041">
    <property type="entry name" value="SCAP_N"/>
</dbReference>
<dbReference type="Proteomes" id="UP000001940">
    <property type="component" value="Chromosome II"/>
</dbReference>
<feature type="domain" description="SSD" evidence="22">
    <location>
        <begin position="271"/>
        <end position="429"/>
    </location>
</feature>
<feature type="transmembrane region" description="Helical" evidence="21">
    <location>
        <begin position="667"/>
        <end position="689"/>
    </location>
</feature>
<reference evidence="23 24" key="1">
    <citation type="journal article" date="1998" name="Science">
        <title>Genome sequence of the nematode C. elegans: a platform for investigating biology.</title>
        <authorList>
            <consortium name="The C. elegans sequencing consortium"/>
            <person name="Sulson J.E."/>
            <person name="Waterston R."/>
        </authorList>
    </citation>
    <scope>NUCLEOTIDE SEQUENCE [LARGE SCALE GENOMIC DNA]</scope>
    <source>
        <strain evidence="23 24">Bristol N2</strain>
    </source>
</reference>
<protein>
    <recommendedName>
        <fullName evidence="5">Sterol regulatory element-binding protein cleavage-activating protein</fullName>
    </recommendedName>
</protein>
<evidence type="ECO:0000313" key="23">
    <source>
        <dbReference type="EMBL" id="CAA87777.2"/>
    </source>
</evidence>
<evidence type="ECO:0000313" key="24">
    <source>
        <dbReference type="Proteomes" id="UP000001940"/>
    </source>
</evidence>
<dbReference type="PANTHER" id="PTHR46378:SF1">
    <property type="entry name" value="STEROL REGULATORY ELEMENT-BINDING PROTEIN CLEAVAGE-ACTIVATING PROTEIN"/>
    <property type="match status" value="1"/>
</dbReference>
<gene>
    <name evidence="23 25" type="primary">scp-1</name>
    <name evidence="23" type="ORF">CELE_D2013.8</name>
    <name evidence="25" type="ORF">D2013.8</name>
</gene>
<dbReference type="PANTHER" id="PTHR46378">
    <property type="entry name" value="STEROL REGULATORY ELEMENT-BINDING PROTEIN CLEAVAGE-ACTIVATING PROTEIN"/>
    <property type="match status" value="1"/>
</dbReference>
<dbReference type="GeneID" id="174479"/>
<dbReference type="Bgee" id="WBGene00004744">
    <property type="expression patterns" value="Expressed in germ line (C elegans) and 4 other cell types or tissues"/>
</dbReference>
<dbReference type="Pfam" id="PF12349">
    <property type="entry name" value="Sterol-sensing"/>
    <property type="match status" value="1"/>
</dbReference>
<dbReference type="PaxDb" id="6239-D2013.8a"/>
<dbReference type="GO" id="GO:0032936">
    <property type="term" value="C:SREBP-SCAP complex"/>
    <property type="evidence" value="ECO:0000318"/>
    <property type="project" value="GO_Central"/>
</dbReference>
<evidence type="ECO:0000256" key="8">
    <source>
        <dbReference type="ARBA" id="ARBA00022692"/>
    </source>
</evidence>
<dbReference type="OrthoDB" id="60477at2759"/>
<keyword evidence="15 21" id="KW-0472">Membrane</keyword>
<dbReference type="GO" id="GO:0012507">
    <property type="term" value="C:ER to Golgi transport vesicle membrane"/>
    <property type="evidence" value="ECO:0007669"/>
    <property type="project" value="UniProtKB-SubCell"/>
</dbReference>
<sequence>MNDRVKIRWKEAKERIGNAYHDYGRLCAAHPKACLSMSLLTMIVLSYPTITRLRLPVSTPIDVFWSEHLHVNDKIAPFWINENPASYIQQFIVSTTISPWNATEMGPEHAVRAAIATAFRIRQILLAEPAVEELCLRLANQRQDSSWPFRSKSLCVVLSPASIWYNNLQKFREDDDTITTVFNEHCKSTFCMRDLLLGAPIAATGIKQKYQTNRKRKIEFAVTMFFARYSKKVIQGIREKLQKEFELVDTPPNDQRTFVQVYFHPLKTFSDYIPLISTYFVCMIYVYYSSRKIQMVASRWGLAFASSFTVASTLLMTTGICAHLDLSTTTWGSEVYPYIALIMGLENTLCITRSVVYTSPSLDVSSRIAHGLSQEGYKLTKYYILELLALLIGFLTRISDIQEFCQFSVICVTVDFYMQLFFYAPCLTFDLQRLGLEEKRKFAEILLYEEIPRLKNYAPVSCPMRKIWPKLFVMKKMQKRRVSDSGIEDVMKNDEQRRLLISSEFDSKDDGDVQEPRPEDSVRMKIMYFITRTRIVQRTILVVFAIWTVFLVFFVGSRQLGMESNLTNQSIESLTRSHRILSTANLQYGNWQRRTYKWWPPVAHEYNISLNSRYVTFLPPIVINAIVHPTDILLQNVEKTHVNVPNEEEDAPILRSRIDWLEMQLKMYLAAFWLLLITTVISFFAYVFLIDRWKLRGVKQIQEQQMSETTTDSSETVKNFVDTLPIVYQGHRFPIESVAIDPEDTSTFVSCCQEGVVYVWNTQTGQRTLRINRLRAVPEKGKEIPSAPKIWAIAKRNDIVILGCCDGSIEIASISRNKLIGLYTKSTIGASHVVCREDDVAVVRLDGSIEFLRIDYDRTDGTIRVRKIELLKSVRAHQKPVCRIAIWKSQLITSSFDRSIKMWNWAENPEQIDISNVFLAHNSPVVNLAVDEATSIMYSSCEEGVICWWNLNTGELIRTNDNNYTWAFQLATSSDYLLGFYGSSQLYMWNVENGQLACRVSDALGDGTSEDTLYTVGSSGVVSFDDQVAATTSSDSVTFWDLKHRAIIGKVKLNGKISSMRKNTSHSVLCGVDNSMYSVTVPLVRFK</sequence>
<evidence type="ECO:0000256" key="7">
    <source>
        <dbReference type="ARBA" id="ARBA00022574"/>
    </source>
</evidence>
<accession>Q18968</accession>
<evidence type="ECO:0000256" key="6">
    <source>
        <dbReference type="ARBA" id="ARBA00022548"/>
    </source>
</evidence>
<dbReference type="PROSITE" id="PS50082">
    <property type="entry name" value="WD_REPEATS_2"/>
    <property type="match status" value="3"/>
</dbReference>
<feature type="repeat" description="WD" evidence="20">
    <location>
        <begin position="728"/>
        <end position="770"/>
    </location>
</feature>
<evidence type="ECO:0000256" key="18">
    <source>
        <dbReference type="ARBA" id="ARBA00023221"/>
    </source>
</evidence>